<dbReference type="Gene3D" id="3.40.50.620">
    <property type="entry name" value="HUPs"/>
    <property type="match status" value="1"/>
</dbReference>
<dbReference type="SUPFAM" id="SSF82829">
    <property type="entry name" value="MesJ substrate recognition domain-like"/>
    <property type="match status" value="1"/>
</dbReference>
<keyword evidence="11" id="KW-1185">Reference proteome</keyword>
<feature type="domain" description="tRNA(Ile)-lysidine synthase substrate-binding" evidence="9">
    <location>
        <begin position="249"/>
        <end position="312"/>
    </location>
</feature>
<dbReference type="CDD" id="cd01992">
    <property type="entry name" value="TilS_N"/>
    <property type="match status" value="1"/>
</dbReference>
<evidence type="ECO:0000259" key="8">
    <source>
        <dbReference type="Pfam" id="PF01171"/>
    </source>
</evidence>
<comment type="caution">
    <text evidence="10">The sequence shown here is derived from an EMBL/GenBank/DDBJ whole genome shotgun (WGS) entry which is preliminary data.</text>
</comment>
<keyword evidence="5 7" id="KW-0067">ATP-binding</keyword>
<evidence type="ECO:0000313" key="11">
    <source>
        <dbReference type="Proteomes" id="UP000320209"/>
    </source>
</evidence>
<keyword evidence="4 7" id="KW-0547">Nucleotide-binding</keyword>
<dbReference type="InterPro" id="IPR012094">
    <property type="entry name" value="tRNA_Ile_lys_synt"/>
</dbReference>
<dbReference type="NCBIfam" id="TIGR02432">
    <property type="entry name" value="lysidine_TilS_N"/>
    <property type="match status" value="1"/>
</dbReference>
<evidence type="ECO:0000256" key="4">
    <source>
        <dbReference type="ARBA" id="ARBA00022741"/>
    </source>
</evidence>
<comment type="similarity">
    <text evidence="7">Belongs to the tRNA(Ile)-lysidine synthase family.</text>
</comment>
<dbReference type="InterPro" id="IPR014729">
    <property type="entry name" value="Rossmann-like_a/b/a_fold"/>
</dbReference>
<evidence type="ECO:0000256" key="7">
    <source>
        <dbReference type="HAMAP-Rule" id="MF_01161"/>
    </source>
</evidence>
<dbReference type="PANTHER" id="PTHR43033">
    <property type="entry name" value="TRNA(ILE)-LYSIDINE SYNTHASE-RELATED"/>
    <property type="match status" value="1"/>
</dbReference>
<dbReference type="RefSeq" id="WP_141778777.1">
    <property type="nucleotide sequence ID" value="NZ_VFOV01000001.1"/>
</dbReference>
<dbReference type="AlphaFoldDB" id="A0A543A1W3"/>
<dbReference type="Gene3D" id="1.20.59.20">
    <property type="match status" value="1"/>
</dbReference>
<dbReference type="SUPFAM" id="SSF52402">
    <property type="entry name" value="Adenine nucleotide alpha hydrolases-like"/>
    <property type="match status" value="1"/>
</dbReference>
<organism evidence="10 11">
    <name type="scientific">Nocardioides albertanoniae</name>
    <dbReference type="NCBI Taxonomy" id="1175486"/>
    <lineage>
        <taxon>Bacteria</taxon>
        <taxon>Bacillati</taxon>
        <taxon>Actinomycetota</taxon>
        <taxon>Actinomycetes</taxon>
        <taxon>Propionibacteriales</taxon>
        <taxon>Nocardioidaceae</taxon>
        <taxon>Nocardioides</taxon>
    </lineage>
</organism>
<evidence type="ECO:0000256" key="6">
    <source>
        <dbReference type="ARBA" id="ARBA00048539"/>
    </source>
</evidence>
<dbReference type="Pfam" id="PF09179">
    <property type="entry name" value="TilS"/>
    <property type="match status" value="1"/>
</dbReference>
<feature type="binding site" evidence="7">
    <location>
        <begin position="32"/>
        <end position="37"/>
    </location>
    <ligand>
        <name>ATP</name>
        <dbReference type="ChEBI" id="CHEBI:30616"/>
    </ligand>
</feature>
<sequence>MSLHPSVAAVRRPVRATLEQLEPGETVIVACSGGADSLALASAAVFEGHKLGLQIIGVTVDHGMQAGSADQAAKVVEQLAEIGVDETVTATVEVRADGDGPEAAARQARYAVLDQLAERLGASTILLGHTRDDQAETVLLGLTRGSGARSLSGMRSAFDRYRRPLLATTRTDTETACQVQGLEVWHDPHNRDFAYTRARIRHRVLPTLEDHLGPGVTDALARTAEQLRDDADFIDDIAEAAHRDLGETLAVATLARYPAAVRTRVLRIAALEAGSPPAELTREHVKAVDTLVTGWRGQRWIDLPGHLLARRTDGVIVFERKQSGESGPFTGNL</sequence>
<evidence type="ECO:0000256" key="3">
    <source>
        <dbReference type="ARBA" id="ARBA00022694"/>
    </source>
</evidence>
<dbReference type="GO" id="GO:0005737">
    <property type="term" value="C:cytoplasm"/>
    <property type="evidence" value="ECO:0007669"/>
    <property type="project" value="UniProtKB-SubCell"/>
</dbReference>
<dbReference type="Pfam" id="PF01171">
    <property type="entry name" value="ATP_bind_3"/>
    <property type="match status" value="1"/>
</dbReference>
<comment type="function">
    <text evidence="7">Ligates lysine onto the cytidine present at position 34 of the AUA codon-specific tRNA(Ile) that contains the anticodon CAU, in an ATP-dependent manner. Cytidine is converted to lysidine, thus changing the amino acid specificity of the tRNA from methionine to isoleucine.</text>
</comment>
<dbReference type="EC" id="6.3.4.19" evidence="7"/>
<dbReference type="EMBL" id="VFOV01000001">
    <property type="protein sequence ID" value="TQL66581.1"/>
    <property type="molecule type" value="Genomic_DNA"/>
</dbReference>
<evidence type="ECO:0000256" key="1">
    <source>
        <dbReference type="ARBA" id="ARBA00022490"/>
    </source>
</evidence>
<protein>
    <recommendedName>
        <fullName evidence="7">tRNA(Ile)-lysidine synthase</fullName>
        <ecNumber evidence="7">6.3.4.19</ecNumber>
    </recommendedName>
    <alternativeName>
        <fullName evidence="7">tRNA(Ile)-2-lysyl-cytidine synthase</fullName>
    </alternativeName>
    <alternativeName>
        <fullName evidence="7">tRNA(Ile)-lysidine synthetase</fullName>
    </alternativeName>
</protein>
<evidence type="ECO:0000256" key="5">
    <source>
        <dbReference type="ARBA" id="ARBA00022840"/>
    </source>
</evidence>
<name>A0A543A1W3_9ACTN</name>
<reference evidence="10 11" key="1">
    <citation type="submission" date="2019-06" db="EMBL/GenBank/DDBJ databases">
        <title>Sequencing the genomes of 1000 actinobacteria strains.</title>
        <authorList>
            <person name="Klenk H.-P."/>
        </authorList>
    </citation>
    <scope>NUCLEOTIDE SEQUENCE [LARGE SCALE GENOMIC DNA]</scope>
    <source>
        <strain evidence="10 11">DSM 25218</strain>
    </source>
</reference>
<feature type="domain" description="tRNA(Ile)-lysidine/2-thiocytidine synthase N-terminal" evidence="8">
    <location>
        <begin position="27"/>
        <end position="203"/>
    </location>
</feature>
<proteinExistence type="inferred from homology"/>
<evidence type="ECO:0000256" key="2">
    <source>
        <dbReference type="ARBA" id="ARBA00022598"/>
    </source>
</evidence>
<comment type="domain">
    <text evidence="7">The N-terminal region contains the highly conserved SGGXDS motif, predicted to be a P-loop motif involved in ATP binding.</text>
</comment>
<dbReference type="GO" id="GO:0006400">
    <property type="term" value="P:tRNA modification"/>
    <property type="evidence" value="ECO:0007669"/>
    <property type="project" value="UniProtKB-UniRule"/>
</dbReference>
<accession>A0A543A1W3</accession>
<dbReference type="InterPro" id="IPR011063">
    <property type="entry name" value="TilS/TtcA_N"/>
</dbReference>
<dbReference type="HAMAP" id="MF_01161">
    <property type="entry name" value="tRNA_Ile_lys_synt"/>
    <property type="match status" value="1"/>
</dbReference>
<evidence type="ECO:0000313" key="10">
    <source>
        <dbReference type="EMBL" id="TQL66581.1"/>
    </source>
</evidence>
<comment type="catalytic activity">
    <reaction evidence="6 7">
        <text>cytidine(34) in tRNA(Ile2) + L-lysine + ATP = lysidine(34) in tRNA(Ile2) + AMP + diphosphate + H(+)</text>
        <dbReference type="Rhea" id="RHEA:43744"/>
        <dbReference type="Rhea" id="RHEA-COMP:10625"/>
        <dbReference type="Rhea" id="RHEA-COMP:10670"/>
        <dbReference type="ChEBI" id="CHEBI:15378"/>
        <dbReference type="ChEBI" id="CHEBI:30616"/>
        <dbReference type="ChEBI" id="CHEBI:32551"/>
        <dbReference type="ChEBI" id="CHEBI:33019"/>
        <dbReference type="ChEBI" id="CHEBI:82748"/>
        <dbReference type="ChEBI" id="CHEBI:83665"/>
        <dbReference type="ChEBI" id="CHEBI:456215"/>
        <dbReference type="EC" id="6.3.4.19"/>
    </reaction>
</comment>
<keyword evidence="3 7" id="KW-0819">tRNA processing</keyword>
<dbReference type="OrthoDB" id="5244702at2"/>
<gene>
    <name evidence="7" type="primary">tilS</name>
    <name evidence="10" type="ORF">FB381_0444</name>
</gene>
<dbReference type="Proteomes" id="UP000320209">
    <property type="component" value="Unassembled WGS sequence"/>
</dbReference>
<comment type="subcellular location">
    <subcellularLocation>
        <location evidence="7">Cytoplasm</location>
    </subcellularLocation>
</comment>
<evidence type="ECO:0000259" key="9">
    <source>
        <dbReference type="Pfam" id="PF09179"/>
    </source>
</evidence>
<dbReference type="InterPro" id="IPR012795">
    <property type="entry name" value="tRNA_Ile_lys_synt_N"/>
</dbReference>
<dbReference type="PANTHER" id="PTHR43033:SF1">
    <property type="entry name" value="TRNA(ILE)-LYSIDINE SYNTHASE-RELATED"/>
    <property type="match status" value="1"/>
</dbReference>
<keyword evidence="1 7" id="KW-0963">Cytoplasm</keyword>
<dbReference type="GO" id="GO:0005524">
    <property type="term" value="F:ATP binding"/>
    <property type="evidence" value="ECO:0007669"/>
    <property type="project" value="UniProtKB-UniRule"/>
</dbReference>
<dbReference type="GO" id="GO:0032267">
    <property type="term" value="F:tRNA(Ile)-lysidine synthase activity"/>
    <property type="evidence" value="ECO:0007669"/>
    <property type="project" value="UniProtKB-EC"/>
</dbReference>
<keyword evidence="2 7" id="KW-0436">Ligase</keyword>
<dbReference type="InterPro" id="IPR015262">
    <property type="entry name" value="tRNA_Ile_lys_synt_subst-bd"/>
</dbReference>